<dbReference type="CDD" id="cd11008">
    <property type="entry name" value="M35_deuterolysin_like"/>
    <property type="match status" value="1"/>
</dbReference>
<name>A0A9P9WX94_9PEZI</name>
<dbReference type="GO" id="GO:0004222">
    <property type="term" value="F:metalloendopeptidase activity"/>
    <property type="evidence" value="ECO:0007669"/>
    <property type="project" value="InterPro"/>
</dbReference>
<dbReference type="PANTHER" id="PTHR37016:SF2">
    <property type="entry name" value="NEUTRAL PROTEASE 2 HOMOLOG SNOG_02177"/>
    <property type="match status" value="1"/>
</dbReference>
<accession>A0A9P9WX94</accession>
<sequence length="283" mass="30436">MKLVMGVCLLARLTNAASLNVTLQMIGNTGIKVMTTNNGGEDLKVLRTGTFLESTATEKVEVLQSGSRVPFDGIRLLVSTASLDEDAFQTIPVNEMIETEFDISHMHDLSAGGVFQVIANGALSYASAGSTAIAGIVPYTSNIISSHINGSQAQTARKAFLEKRTLLQSDCTGTNLTTLRTTIDNYPYPNCVPGVLAYAIPSQSYIAYCDLFFTLLPAVTQDCHAQDQAGTMVHEFTHLDQIKGANDYGSYGYKAVQALPADKNINHADTYALYAQAVMLDCD</sequence>
<dbReference type="SUPFAM" id="SSF55486">
    <property type="entry name" value="Metalloproteases ('zincins'), catalytic domain"/>
    <property type="match status" value="1"/>
</dbReference>
<evidence type="ECO:0000313" key="10">
    <source>
        <dbReference type="EMBL" id="KAI1880921.1"/>
    </source>
</evidence>
<evidence type="ECO:0000256" key="6">
    <source>
        <dbReference type="ARBA" id="ARBA00022833"/>
    </source>
</evidence>
<feature type="domain" description="Lysine-specific metallo-endopeptidase" evidence="9">
    <location>
        <begin position="167"/>
        <end position="276"/>
    </location>
</feature>
<evidence type="ECO:0000256" key="4">
    <source>
        <dbReference type="ARBA" id="ARBA00022723"/>
    </source>
</evidence>
<evidence type="ECO:0000313" key="11">
    <source>
        <dbReference type="Proteomes" id="UP000829685"/>
    </source>
</evidence>
<evidence type="ECO:0000256" key="8">
    <source>
        <dbReference type="SAM" id="SignalP"/>
    </source>
</evidence>
<dbReference type="AlphaFoldDB" id="A0A9P9WX94"/>
<dbReference type="GO" id="GO:0006508">
    <property type="term" value="P:proteolysis"/>
    <property type="evidence" value="ECO:0007669"/>
    <property type="project" value="UniProtKB-KW"/>
</dbReference>
<dbReference type="Proteomes" id="UP000829685">
    <property type="component" value="Unassembled WGS sequence"/>
</dbReference>
<comment type="cofactor">
    <cofactor evidence="1">
        <name>Zn(2+)</name>
        <dbReference type="ChEBI" id="CHEBI:29105"/>
    </cofactor>
</comment>
<evidence type="ECO:0000256" key="1">
    <source>
        <dbReference type="ARBA" id="ARBA00001947"/>
    </source>
</evidence>
<keyword evidence="4" id="KW-0479">Metal-binding</keyword>
<evidence type="ECO:0000256" key="2">
    <source>
        <dbReference type="ARBA" id="ARBA00010279"/>
    </source>
</evidence>
<evidence type="ECO:0000259" key="9">
    <source>
        <dbReference type="Pfam" id="PF14521"/>
    </source>
</evidence>
<dbReference type="Pfam" id="PF14521">
    <property type="entry name" value="Aspzincin_M35"/>
    <property type="match status" value="1"/>
</dbReference>
<dbReference type="InterPro" id="IPR050414">
    <property type="entry name" value="Fungal_M35_metalloproteases"/>
</dbReference>
<dbReference type="GO" id="GO:0046872">
    <property type="term" value="F:metal ion binding"/>
    <property type="evidence" value="ECO:0007669"/>
    <property type="project" value="UniProtKB-KW"/>
</dbReference>
<feature type="signal peptide" evidence="8">
    <location>
        <begin position="1"/>
        <end position="16"/>
    </location>
</feature>
<dbReference type="InterPro" id="IPR024079">
    <property type="entry name" value="MetalloPept_cat_dom_sf"/>
</dbReference>
<evidence type="ECO:0000256" key="7">
    <source>
        <dbReference type="ARBA" id="ARBA00023049"/>
    </source>
</evidence>
<gene>
    <name evidence="10" type="ORF">JX265_001161</name>
</gene>
<proteinExistence type="inferred from homology"/>
<keyword evidence="7" id="KW-0482">Metalloprotease</keyword>
<comment type="similarity">
    <text evidence="2">Belongs to the peptidase M35 family.</text>
</comment>
<keyword evidence="11" id="KW-1185">Reference proteome</keyword>
<feature type="chain" id="PRO_5040480505" description="Lysine-specific metallo-endopeptidase domain-containing protein" evidence="8">
    <location>
        <begin position="17"/>
        <end position="283"/>
    </location>
</feature>
<keyword evidence="8" id="KW-0732">Signal</keyword>
<comment type="caution">
    <text evidence="10">The sequence shown here is derived from an EMBL/GenBank/DDBJ whole genome shotgun (WGS) entry which is preliminary data.</text>
</comment>
<protein>
    <recommendedName>
        <fullName evidence="9">Lysine-specific metallo-endopeptidase domain-containing protein</fullName>
    </recommendedName>
</protein>
<organism evidence="10 11">
    <name type="scientific">Neoarthrinium moseri</name>
    <dbReference type="NCBI Taxonomy" id="1658444"/>
    <lineage>
        <taxon>Eukaryota</taxon>
        <taxon>Fungi</taxon>
        <taxon>Dikarya</taxon>
        <taxon>Ascomycota</taxon>
        <taxon>Pezizomycotina</taxon>
        <taxon>Sordariomycetes</taxon>
        <taxon>Xylariomycetidae</taxon>
        <taxon>Amphisphaeriales</taxon>
        <taxon>Apiosporaceae</taxon>
        <taxon>Neoarthrinium</taxon>
    </lineage>
</organism>
<dbReference type="InterPro" id="IPR029463">
    <property type="entry name" value="Lys_MEP"/>
</dbReference>
<dbReference type="EMBL" id="JAFIMR010000002">
    <property type="protein sequence ID" value="KAI1880921.1"/>
    <property type="molecule type" value="Genomic_DNA"/>
</dbReference>
<keyword evidence="5" id="KW-0378">Hydrolase</keyword>
<keyword evidence="3" id="KW-0645">Protease</keyword>
<reference evidence="10" key="1">
    <citation type="submission" date="2021-03" db="EMBL/GenBank/DDBJ databases">
        <title>Revisited historic fungal species revealed as producer of novel bioactive compounds through whole genome sequencing and comparative genomics.</title>
        <authorList>
            <person name="Vignolle G.A."/>
            <person name="Hochenegger N."/>
            <person name="Mach R.L."/>
            <person name="Mach-Aigner A.R."/>
            <person name="Javad Rahimi M."/>
            <person name="Salim K.A."/>
            <person name="Chan C.M."/>
            <person name="Lim L.B.L."/>
            <person name="Cai F."/>
            <person name="Druzhinina I.S."/>
            <person name="U'Ren J.M."/>
            <person name="Derntl C."/>
        </authorList>
    </citation>
    <scope>NUCLEOTIDE SEQUENCE</scope>
    <source>
        <strain evidence="10">TUCIM 5799</strain>
    </source>
</reference>
<evidence type="ECO:0000256" key="3">
    <source>
        <dbReference type="ARBA" id="ARBA00022670"/>
    </source>
</evidence>
<keyword evidence="6" id="KW-0862">Zinc</keyword>
<evidence type="ECO:0000256" key="5">
    <source>
        <dbReference type="ARBA" id="ARBA00022801"/>
    </source>
</evidence>
<dbReference type="Gene3D" id="3.40.390.10">
    <property type="entry name" value="Collagenase (Catalytic Domain)"/>
    <property type="match status" value="1"/>
</dbReference>
<dbReference type="PANTHER" id="PTHR37016">
    <property type="match status" value="1"/>
</dbReference>